<name>A0AAD9NHM8_9ANNE</name>
<organism evidence="11 12">
    <name type="scientific">Paralvinella palmiformis</name>
    <dbReference type="NCBI Taxonomy" id="53620"/>
    <lineage>
        <taxon>Eukaryota</taxon>
        <taxon>Metazoa</taxon>
        <taxon>Spiralia</taxon>
        <taxon>Lophotrochozoa</taxon>
        <taxon>Annelida</taxon>
        <taxon>Polychaeta</taxon>
        <taxon>Sedentaria</taxon>
        <taxon>Canalipalpata</taxon>
        <taxon>Terebellida</taxon>
        <taxon>Terebelliformia</taxon>
        <taxon>Alvinellidae</taxon>
        <taxon>Paralvinella</taxon>
    </lineage>
</organism>
<evidence type="ECO:0000313" key="12">
    <source>
        <dbReference type="Proteomes" id="UP001208570"/>
    </source>
</evidence>
<dbReference type="InterPro" id="IPR008278">
    <property type="entry name" value="4-PPantetheinyl_Trfase_dom"/>
</dbReference>
<dbReference type="Pfam" id="PF01648">
    <property type="entry name" value="ACPS"/>
    <property type="match status" value="1"/>
</dbReference>
<reference evidence="11" key="1">
    <citation type="journal article" date="2023" name="Mol. Biol. Evol.">
        <title>Third-Generation Sequencing Reveals the Adaptive Role of the Epigenome in Three Deep-Sea Polychaetes.</title>
        <authorList>
            <person name="Perez M."/>
            <person name="Aroh O."/>
            <person name="Sun Y."/>
            <person name="Lan Y."/>
            <person name="Juniper S.K."/>
            <person name="Young C.R."/>
            <person name="Angers B."/>
            <person name="Qian P.Y."/>
        </authorList>
    </citation>
    <scope>NUCLEOTIDE SEQUENCE</scope>
    <source>
        <strain evidence="11">P08H-3</strain>
    </source>
</reference>
<comment type="catalytic activity">
    <reaction evidence="8">
        <text>apo-[ACP] + acetyl-CoA = acetyl-[ACP] + adenosine 3',5'-bisphosphate + H(+)</text>
        <dbReference type="Rhea" id="RHEA:46564"/>
        <dbReference type="Rhea" id="RHEA-COMP:9621"/>
        <dbReference type="Rhea" id="RHEA-COMP:9690"/>
        <dbReference type="ChEBI" id="CHEBI:15378"/>
        <dbReference type="ChEBI" id="CHEBI:29999"/>
        <dbReference type="ChEBI" id="CHEBI:57288"/>
        <dbReference type="ChEBI" id="CHEBI:58343"/>
        <dbReference type="ChEBI" id="CHEBI:78446"/>
    </reaction>
    <physiologicalReaction direction="left-to-right" evidence="8">
        <dbReference type="Rhea" id="RHEA:46565"/>
    </physiologicalReaction>
</comment>
<gene>
    <name evidence="11" type="ORF">LSH36_3g26066</name>
</gene>
<keyword evidence="12" id="KW-1185">Reference proteome</keyword>
<dbReference type="InterPro" id="IPR055066">
    <property type="entry name" value="AASDHPPT_N"/>
</dbReference>
<protein>
    <recommendedName>
        <fullName evidence="3">L-aminoadipate-semialdehyde dehydrogenase-phosphopantetheinyl transferase</fullName>
        <ecNumber evidence="2">2.7.8.7</ecNumber>
    </recommendedName>
    <alternativeName>
        <fullName evidence="5">4'-phosphopantetheinyl transferase</fullName>
    </alternativeName>
    <alternativeName>
        <fullName evidence="6">Alpha-aminoadipic semialdehyde dehydrogenase-phosphopantetheinyl transferase</fullName>
    </alternativeName>
</protein>
<dbReference type="PANTHER" id="PTHR12215:SF10">
    <property type="entry name" value="L-AMINOADIPATE-SEMIALDEHYDE DEHYDROGENASE-PHOSPHOPANTETHEINYL TRANSFERASE"/>
    <property type="match status" value="1"/>
</dbReference>
<feature type="domain" description="4'-phosphopantetheinyl transferase" evidence="9">
    <location>
        <begin position="112"/>
        <end position="229"/>
    </location>
</feature>
<evidence type="ECO:0000256" key="7">
    <source>
        <dbReference type="ARBA" id="ARBA00048641"/>
    </source>
</evidence>
<evidence type="ECO:0000256" key="5">
    <source>
        <dbReference type="ARBA" id="ARBA00030484"/>
    </source>
</evidence>
<comment type="catalytic activity">
    <reaction evidence="7">
        <text>apo-[ACP] + CoA = holo-[ACP] + adenosine 3',5'-bisphosphate + H(+)</text>
        <dbReference type="Rhea" id="RHEA:12068"/>
        <dbReference type="Rhea" id="RHEA-COMP:9685"/>
        <dbReference type="Rhea" id="RHEA-COMP:9690"/>
        <dbReference type="ChEBI" id="CHEBI:15378"/>
        <dbReference type="ChEBI" id="CHEBI:29999"/>
        <dbReference type="ChEBI" id="CHEBI:57287"/>
        <dbReference type="ChEBI" id="CHEBI:58343"/>
        <dbReference type="ChEBI" id="CHEBI:64479"/>
        <dbReference type="EC" id="2.7.8.7"/>
    </reaction>
    <physiologicalReaction direction="left-to-right" evidence="7">
        <dbReference type="Rhea" id="RHEA:12069"/>
    </physiologicalReaction>
</comment>
<dbReference type="SUPFAM" id="SSF56214">
    <property type="entry name" value="4'-phosphopantetheinyl transferase"/>
    <property type="match status" value="2"/>
</dbReference>
<dbReference type="EMBL" id="JAODUP010000003">
    <property type="protein sequence ID" value="KAK2170410.1"/>
    <property type="molecule type" value="Genomic_DNA"/>
</dbReference>
<dbReference type="Proteomes" id="UP001208570">
    <property type="component" value="Unassembled WGS sequence"/>
</dbReference>
<proteinExistence type="inferred from homology"/>
<keyword evidence="4" id="KW-0808">Transferase</keyword>
<dbReference type="InterPro" id="IPR050559">
    <property type="entry name" value="P-Pant_transferase_sf"/>
</dbReference>
<dbReference type="Gene3D" id="3.90.470.20">
    <property type="entry name" value="4'-phosphopantetheinyl transferase domain"/>
    <property type="match status" value="2"/>
</dbReference>
<dbReference type="PANTHER" id="PTHR12215">
    <property type="entry name" value="PHOSPHOPANTETHEINE TRANSFERASE"/>
    <property type="match status" value="1"/>
</dbReference>
<dbReference type="EC" id="2.7.8.7" evidence="2"/>
<evidence type="ECO:0000256" key="2">
    <source>
        <dbReference type="ARBA" id="ARBA00013172"/>
    </source>
</evidence>
<sequence length="283" mass="32663">METIRWAFRLADWHPSKEQWLIASSCIQAEEKNRIGKFVFQKDAKSALIGRLLLRRVVHKVLHIPYKSIHLSRTNKGKPYLVSKPGYESPLHFNVSHQGEYAVLAADPVHEVGIDVMQVEYPRGSRSVDDFFSNMNRQFTQNEWLTIKDPIDEWDQLKQFYRFWCLKESYVKALGVGIGFSLQRLDFCPQADPEVNRVICNTKVCVDDALQRDWLFEETMLDNKHCVAVALKQNSHGALPTEGSSFQILNFEELLSGAEPLTEPDSAYWQQFNAKQEKPMATK</sequence>
<dbReference type="GO" id="GO:0005829">
    <property type="term" value="C:cytosol"/>
    <property type="evidence" value="ECO:0007669"/>
    <property type="project" value="TreeGrafter"/>
</dbReference>
<evidence type="ECO:0000256" key="6">
    <source>
        <dbReference type="ARBA" id="ARBA00033443"/>
    </source>
</evidence>
<comment type="similarity">
    <text evidence="1">Belongs to the P-Pant transferase superfamily. AcpS family.</text>
</comment>
<comment type="caution">
    <text evidence="11">The sequence shown here is derived from an EMBL/GenBank/DDBJ whole genome shotgun (WGS) entry which is preliminary data.</text>
</comment>
<evidence type="ECO:0000256" key="8">
    <source>
        <dbReference type="ARBA" id="ARBA00048794"/>
    </source>
</evidence>
<dbReference type="FunFam" id="3.90.470.20:FF:000003">
    <property type="entry name" value="L-aminoadipate-semialdehyde dehydrogenase-phosphopantetheinyl transferase"/>
    <property type="match status" value="1"/>
</dbReference>
<evidence type="ECO:0000259" key="9">
    <source>
        <dbReference type="Pfam" id="PF01648"/>
    </source>
</evidence>
<dbReference type="AlphaFoldDB" id="A0AAD9NHM8"/>
<evidence type="ECO:0000259" key="10">
    <source>
        <dbReference type="Pfam" id="PF22624"/>
    </source>
</evidence>
<evidence type="ECO:0000256" key="1">
    <source>
        <dbReference type="ARBA" id="ARBA00006195"/>
    </source>
</evidence>
<dbReference type="GO" id="GO:0019878">
    <property type="term" value="P:lysine biosynthetic process via aminoadipic acid"/>
    <property type="evidence" value="ECO:0007669"/>
    <property type="project" value="TreeGrafter"/>
</dbReference>
<evidence type="ECO:0000256" key="4">
    <source>
        <dbReference type="ARBA" id="ARBA00022679"/>
    </source>
</evidence>
<dbReference type="GO" id="GO:0000287">
    <property type="term" value="F:magnesium ion binding"/>
    <property type="evidence" value="ECO:0007669"/>
    <property type="project" value="InterPro"/>
</dbReference>
<accession>A0AAD9NHM8</accession>
<evidence type="ECO:0000256" key="3">
    <source>
        <dbReference type="ARBA" id="ARBA00016301"/>
    </source>
</evidence>
<dbReference type="InterPro" id="IPR037143">
    <property type="entry name" value="4-PPantetheinyl_Trfase_dom_sf"/>
</dbReference>
<feature type="domain" description="4'-phosphopantetheinyl transferase N-terminal" evidence="10">
    <location>
        <begin position="12"/>
        <end position="108"/>
    </location>
</feature>
<evidence type="ECO:0000313" key="11">
    <source>
        <dbReference type="EMBL" id="KAK2170410.1"/>
    </source>
</evidence>
<dbReference type="Pfam" id="PF22624">
    <property type="entry name" value="AASDHPPT_N"/>
    <property type="match status" value="1"/>
</dbReference>
<dbReference type="GO" id="GO:0008897">
    <property type="term" value="F:holo-[acyl-carrier-protein] synthase activity"/>
    <property type="evidence" value="ECO:0007669"/>
    <property type="project" value="UniProtKB-EC"/>
</dbReference>